<dbReference type="GO" id="GO:0005886">
    <property type="term" value="C:plasma membrane"/>
    <property type="evidence" value="ECO:0007669"/>
    <property type="project" value="TreeGrafter"/>
</dbReference>
<dbReference type="InterPro" id="IPR001482">
    <property type="entry name" value="T2SS/T4SS_dom"/>
</dbReference>
<dbReference type="PANTHER" id="PTHR30258:SF2">
    <property type="entry name" value="COMG OPERON PROTEIN 1"/>
    <property type="match status" value="1"/>
</dbReference>
<dbReference type="GO" id="GO:0016887">
    <property type="term" value="F:ATP hydrolysis activity"/>
    <property type="evidence" value="ECO:0007669"/>
    <property type="project" value="TreeGrafter"/>
</dbReference>
<feature type="domain" description="Bacterial type II secretion system protein E" evidence="4">
    <location>
        <begin position="16"/>
        <end position="385"/>
    </location>
</feature>
<sequence length="391" mass="42129">MPVTVSPSRPSPSDPNFAIELVKECLTSAIHRNASDVHLQPRAGSWEISFRIDGVLQKVDSFPRSEASDPVARLMALAGMPSYLGGVPQEGPLRWTGDDGSEREMRLGVFPTVHGNRAAIRIMDERDSIRDLDQLGFDSKTLAQLRSICESRDGWLLVAGPAGSGKTTTLYACLSHIAAGEFRRSVLTIEDPIESVIDSISQSQLQQSSGLTLASAMRAAVRQDAEVLLVSEIRDVETAEAVLSASMTGHLCFSSIHAGTIGGTLRRLVQMQLPTFAIQSGLRGVLCQRLLRRTCTVCGGEDTQASSNTVCSHCHGTGYRGRLPIAQLVTFDATSIGQTVFDSLENHCTAPELDRAISNAGIESLRDQADRLVAERVTGASEVFRVLGRAK</sequence>
<dbReference type="AlphaFoldDB" id="M5TXX8"/>
<evidence type="ECO:0000259" key="4">
    <source>
        <dbReference type="Pfam" id="PF00437"/>
    </source>
</evidence>
<dbReference type="Gene3D" id="3.40.50.300">
    <property type="entry name" value="P-loop containing nucleotide triphosphate hydrolases"/>
    <property type="match status" value="1"/>
</dbReference>
<protein>
    <submittedName>
        <fullName evidence="5">General secretion pathway protein E</fullName>
    </submittedName>
</protein>
<name>M5TXX8_9BACT</name>
<dbReference type="GO" id="GO:0005524">
    <property type="term" value="F:ATP binding"/>
    <property type="evidence" value="ECO:0007669"/>
    <property type="project" value="UniProtKB-KW"/>
</dbReference>
<dbReference type="OrthoDB" id="244550at2"/>
<gene>
    <name evidence="5" type="ORF">RSSM_04492</name>
</gene>
<dbReference type="Gene3D" id="3.30.450.90">
    <property type="match status" value="1"/>
</dbReference>
<evidence type="ECO:0000313" key="6">
    <source>
        <dbReference type="Proteomes" id="UP000011885"/>
    </source>
</evidence>
<dbReference type="PATRIC" id="fig|1263870.3.peg.4750"/>
<evidence type="ECO:0000256" key="3">
    <source>
        <dbReference type="ARBA" id="ARBA00022840"/>
    </source>
</evidence>
<accession>M5TXX8</accession>
<reference evidence="5 6" key="1">
    <citation type="journal article" date="2013" name="Mar. Genomics">
        <title>Expression of sulfatases in Rhodopirellula baltica and the diversity of sulfatases in the genus Rhodopirellula.</title>
        <authorList>
            <person name="Wegner C.E."/>
            <person name="Richter-Heitmann T."/>
            <person name="Klindworth A."/>
            <person name="Klockow C."/>
            <person name="Richter M."/>
            <person name="Achstetter T."/>
            <person name="Glockner F.O."/>
            <person name="Harder J."/>
        </authorList>
    </citation>
    <scope>NUCLEOTIDE SEQUENCE [LARGE SCALE GENOMIC DNA]</scope>
    <source>
        <strain evidence="5 6">SM41</strain>
    </source>
</reference>
<dbReference type="PANTHER" id="PTHR30258">
    <property type="entry name" value="TYPE II SECRETION SYSTEM PROTEIN GSPE-RELATED"/>
    <property type="match status" value="1"/>
</dbReference>
<dbReference type="CDD" id="cd01129">
    <property type="entry name" value="PulE-GspE-like"/>
    <property type="match status" value="1"/>
</dbReference>
<evidence type="ECO:0000256" key="2">
    <source>
        <dbReference type="ARBA" id="ARBA00022741"/>
    </source>
</evidence>
<keyword evidence="2" id="KW-0547">Nucleotide-binding</keyword>
<dbReference type="RefSeq" id="WP_008683194.1">
    <property type="nucleotide sequence ID" value="NZ_ANOH01000305.1"/>
</dbReference>
<comment type="caution">
    <text evidence="5">The sequence shown here is derived from an EMBL/GenBank/DDBJ whole genome shotgun (WGS) entry which is preliminary data.</text>
</comment>
<keyword evidence="3" id="KW-0067">ATP-binding</keyword>
<evidence type="ECO:0000313" key="5">
    <source>
        <dbReference type="EMBL" id="EMI54077.1"/>
    </source>
</evidence>
<evidence type="ECO:0000256" key="1">
    <source>
        <dbReference type="ARBA" id="ARBA00006611"/>
    </source>
</evidence>
<organism evidence="5 6">
    <name type="scientific">Rhodopirellula sallentina SM41</name>
    <dbReference type="NCBI Taxonomy" id="1263870"/>
    <lineage>
        <taxon>Bacteria</taxon>
        <taxon>Pseudomonadati</taxon>
        <taxon>Planctomycetota</taxon>
        <taxon>Planctomycetia</taxon>
        <taxon>Pirellulales</taxon>
        <taxon>Pirellulaceae</taxon>
        <taxon>Rhodopirellula</taxon>
    </lineage>
</organism>
<proteinExistence type="inferred from homology"/>
<dbReference type="Pfam" id="PF00437">
    <property type="entry name" value="T2SSE"/>
    <property type="match status" value="1"/>
</dbReference>
<dbReference type="EMBL" id="ANOH01000305">
    <property type="protein sequence ID" value="EMI54077.1"/>
    <property type="molecule type" value="Genomic_DNA"/>
</dbReference>
<dbReference type="InterPro" id="IPR027417">
    <property type="entry name" value="P-loop_NTPase"/>
</dbReference>
<dbReference type="SUPFAM" id="SSF52540">
    <property type="entry name" value="P-loop containing nucleoside triphosphate hydrolases"/>
    <property type="match status" value="1"/>
</dbReference>
<keyword evidence="6" id="KW-1185">Reference proteome</keyword>
<dbReference type="Proteomes" id="UP000011885">
    <property type="component" value="Unassembled WGS sequence"/>
</dbReference>
<comment type="similarity">
    <text evidence="1">Belongs to the GSP E family.</text>
</comment>